<comment type="similarity">
    <text evidence="7">Belongs to the binding-protein-dependent transport system permease family.</text>
</comment>
<feature type="compositionally biased region" description="Basic residues" evidence="9">
    <location>
        <begin position="26"/>
        <end position="40"/>
    </location>
</feature>
<gene>
    <name evidence="11" type="ORF">DS031_21500</name>
</gene>
<evidence type="ECO:0000256" key="8">
    <source>
        <dbReference type="SAM" id="Coils"/>
    </source>
</evidence>
<feature type="coiled-coil region" evidence="8">
    <location>
        <begin position="116"/>
        <end position="143"/>
    </location>
</feature>
<keyword evidence="3" id="KW-1003">Cell membrane</keyword>
<name>A0A366XNR3_9BACI</name>
<protein>
    <submittedName>
        <fullName evidence="11">Sugar ABC transporter permease</fullName>
    </submittedName>
</protein>
<evidence type="ECO:0000313" key="12">
    <source>
        <dbReference type="Proteomes" id="UP000253314"/>
    </source>
</evidence>
<comment type="caution">
    <text evidence="11">The sequence shown here is derived from an EMBL/GenBank/DDBJ whole genome shotgun (WGS) entry which is preliminary data.</text>
</comment>
<feature type="transmembrane region" description="Helical" evidence="7">
    <location>
        <begin position="47"/>
        <end position="68"/>
    </location>
</feature>
<dbReference type="Pfam" id="PF00528">
    <property type="entry name" value="BPD_transp_1"/>
    <property type="match status" value="1"/>
</dbReference>
<dbReference type="OrthoDB" id="9783714at2"/>
<dbReference type="Gene3D" id="1.10.3720.10">
    <property type="entry name" value="MetI-like"/>
    <property type="match status" value="1"/>
</dbReference>
<feature type="transmembrane region" description="Helical" evidence="7">
    <location>
        <begin position="434"/>
        <end position="453"/>
    </location>
</feature>
<keyword evidence="8" id="KW-0175">Coiled coil</keyword>
<evidence type="ECO:0000313" key="11">
    <source>
        <dbReference type="EMBL" id="RBW67547.1"/>
    </source>
</evidence>
<keyword evidence="12" id="KW-1185">Reference proteome</keyword>
<accession>A0A366XNR3</accession>
<feature type="transmembrane region" description="Helical" evidence="7">
    <location>
        <begin position="341"/>
        <end position="360"/>
    </location>
</feature>
<sequence length="467" mass="51830">MSAELEKRAEVQSKEHFEVKKEKNKNVQKQKAPKGHNRKKGVSEKTAGYLMVAPALLLIAVIAIWPVLQSFYYSLFDYKLNDPTKSAIHLNYNIDLERYLNNYPFLIGGIDSEIRNGNAAAELEEAKEQLQALDAKLKEDKNVAEKYALIDGKLANFEQINKELSVVTIEKETAEQFLKTIKSINADLVSLRDQGNLEVGDKITGLSSALNDTIIKPNFIGFKHYKDNLTDKRMWSAMWNTFTFTILSVGAELLLGLAIALLINKEFIGRGLIRASILIPWAIPTAVSALMWKFLYDGQNGVIAKFFEEIGLVDKMANLLTTDTGAMFSVIFTDVWKTTPYMALLILAGLQTIPSSLYEAASIDGATKWKQFMTITLPLLKSSILVALLFRTLDAFRVFDLIFVLTGGGPANSTETISILAYKVMFSQTNFGEGSALSVIVFICVAVISTIYIKFLGAELTQDGSAK</sequence>
<evidence type="ECO:0000256" key="1">
    <source>
        <dbReference type="ARBA" id="ARBA00004651"/>
    </source>
</evidence>
<dbReference type="PROSITE" id="PS50928">
    <property type="entry name" value="ABC_TM1"/>
    <property type="match status" value="1"/>
</dbReference>
<organism evidence="11 12">
    <name type="scientific">Bacillus taeanensis</name>
    <dbReference type="NCBI Taxonomy" id="273032"/>
    <lineage>
        <taxon>Bacteria</taxon>
        <taxon>Bacillati</taxon>
        <taxon>Bacillota</taxon>
        <taxon>Bacilli</taxon>
        <taxon>Bacillales</taxon>
        <taxon>Bacillaceae</taxon>
        <taxon>Bacillus</taxon>
    </lineage>
</organism>
<keyword evidence="4 7" id="KW-0812">Transmembrane</keyword>
<keyword evidence="2 7" id="KW-0813">Transport</keyword>
<feature type="compositionally biased region" description="Basic and acidic residues" evidence="9">
    <location>
        <begin position="1"/>
        <end position="25"/>
    </location>
</feature>
<dbReference type="Proteomes" id="UP000253314">
    <property type="component" value="Unassembled WGS sequence"/>
</dbReference>
<feature type="transmembrane region" description="Helical" evidence="7">
    <location>
        <begin position="275"/>
        <end position="295"/>
    </location>
</feature>
<evidence type="ECO:0000259" key="10">
    <source>
        <dbReference type="PROSITE" id="PS50928"/>
    </source>
</evidence>
<dbReference type="SUPFAM" id="SSF161098">
    <property type="entry name" value="MetI-like"/>
    <property type="match status" value="1"/>
</dbReference>
<dbReference type="GO" id="GO:0005886">
    <property type="term" value="C:plasma membrane"/>
    <property type="evidence" value="ECO:0007669"/>
    <property type="project" value="UniProtKB-SubCell"/>
</dbReference>
<dbReference type="PANTHER" id="PTHR43005">
    <property type="entry name" value="BLR7065 PROTEIN"/>
    <property type="match status" value="1"/>
</dbReference>
<feature type="domain" description="ABC transmembrane type-1" evidence="10">
    <location>
        <begin position="238"/>
        <end position="452"/>
    </location>
</feature>
<dbReference type="GO" id="GO:0055085">
    <property type="term" value="P:transmembrane transport"/>
    <property type="evidence" value="ECO:0007669"/>
    <property type="project" value="InterPro"/>
</dbReference>
<proteinExistence type="inferred from homology"/>
<feature type="transmembrane region" description="Helical" evidence="7">
    <location>
        <begin position="242"/>
        <end position="263"/>
    </location>
</feature>
<dbReference type="PANTHER" id="PTHR43005:SF2">
    <property type="entry name" value="INTEGRAL MEMBRANE SUGAR TRANSPORT PROTEIN"/>
    <property type="match status" value="1"/>
</dbReference>
<comment type="subcellular location">
    <subcellularLocation>
        <location evidence="1 7">Cell membrane</location>
        <topology evidence="1 7">Multi-pass membrane protein</topology>
    </subcellularLocation>
</comment>
<keyword evidence="6 7" id="KW-0472">Membrane</keyword>
<dbReference type="InterPro" id="IPR000515">
    <property type="entry name" value="MetI-like"/>
</dbReference>
<evidence type="ECO:0000256" key="2">
    <source>
        <dbReference type="ARBA" id="ARBA00022448"/>
    </source>
</evidence>
<evidence type="ECO:0000256" key="9">
    <source>
        <dbReference type="SAM" id="MobiDB-lite"/>
    </source>
</evidence>
<dbReference type="EMBL" id="QOCW01000034">
    <property type="protein sequence ID" value="RBW67547.1"/>
    <property type="molecule type" value="Genomic_DNA"/>
</dbReference>
<reference evidence="11 12" key="1">
    <citation type="submission" date="2018-07" db="EMBL/GenBank/DDBJ databases">
        <title>Lottiidibacillus patelloidae gen. nov., sp. nov., isolated from the intestinal tract of a marine limpet and the reclassification of B. taeanensis BH030017T, B. algicola KMM 3737T and B. hwajinpoensis SW-72T as genus Lottiidibacillus.</title>
        <authorList>
            <person name="Liu R."/>
            <person name="Huang Z."/>
        </authorList>
    </citation>
    <scope>NUCLEOTIDE SEQUENCE [LARGE SCALE GENOMIC DNA]</scope>
    <source>
        <strain evidence="11 12">BH030017</strain>
    </source>
</reference>
<dbReference type="AlphaFoldDB" id="A0A366XNR3"/>
<dbReference type="InterPro" id="IPR035906">
    <property type="entry name" value="MetI-like_sf"/>
</dbReference>
<dbReference type="CDD" id="cd06261">
    <property type="entry name" value="TM_PBP2"/>
    <property type="match status" value="1"/>
</dbReference>
<evidence type="ECO:0000256" key="4">
    <source>
        <dbReference type="ARBA" id="ARBA00022692"/>
    </source>
</evidence>
<evidence type="ECO:0000256" key="3">
    <source>
        <dbReference type="ARBA" id="ARBA00022475"/>
    </source>
</evidence>
<keyword evidence="5 7" id="KW-1133">Transmembrane helix</keyword>
<evidence type="ECO:0000256" key="5">
    <source>
        <dbReference type="ARBA" id="ARBA00022989"/>
    </source>
</evidence>
<evidence type="ECO:0000256" key="6">
    <source>
        <dbReference type="ARBA" id="ARBA00023136"/>
    </source>
</evidence>
<evidence type="ECO:0000256" key="7">
    <source>
        <dbReference type="RuleBase" id="RU363032"/>
    </source>
</evidence>
<feature type="region of interest" description="Disordered" evidence="9">
    <location>
        <begin position="1"/>
        <end position="40"/>
    </location>
</feature>